<sequence length="329" mass="33522">MASDLSPIPDESHPDHPSDKSHLDVLRIAAMSRPLDEVASLAHLLNQTGEQPRPGDEALHMAAVSRPLDEVRELISLLKKPPHTDEEADMALRAAATERPVEEVAALIASLRPEADVSRAEPRPPQAVSLARFGPAAAAPPSPDAAPAPPPPNAAQLPPRPGTAPAAAPAPPPPSSAPGNRGQVPVPGEATAPAASRTPALRSVLRWPAAAALLLVGVIHLPTDIMAVRSGSTTTQASVVIAAICLTLAFLLALYDTVWAWALGAAAAVATAAAHSVGAGLNSVHLLRDSLGSTFTGATTLAVLCAVVAAVLAATVLLRKPGQRAADKA</sequence>
<dbReference type="KEGG" id="shun:DWB77_01004"/>
<feature type="transmembrane region" description="Helical" evidence="2">
    <location>
        <begin position="301"/>
        <end position="318"/>
    </location>
</feature>
<feature type="transmembrane region" description="Helical" evidence="2">
    <location>
        <begin position="235"/>
        <end position="254"/>
    </location>
</feature>
<keyword evidence="4" id="KW-1185">Reference proteome</keyword>
<protein>
    <submittedName>
        <fullName evidence="3">Uncharacterized protein</fullName>
    </submittedName>
</protein>
<feature type="region of interest" description="Disordered" evidence="1">
    <location>
        <begin position="1"/>
        <end position="23"/>
    </location>
</feature>
<feature type="compositionally biased region" description="Pro residues" evidence="1">
    <location>
        <begin position="138"/>
        <end position="176"/>
    </location>
</feature>
<proteinExistence type="predicted"/>
<name>A0A387H556_9ACTN</name>
<evidence type="ECO:0000256" key="1">
    <source>
        <dbReference type="SAM" id="MobiDB-lite"/>
    </source>
</evidence>
<dbReference type="Proteomes" id="UP000271554">
    <property type="component" value="Chromosome"/>
</dbReference>
<dbReference type="SUPFAM" id="SSF48403">
    <property type="entry name" value="Ankyrin repeat"/>
    <property type="match status" value="1"/>
</dbReference>
<evidence type="ECO:0000313" key="3">
    <source>
        <dbReference type="EMBL" id="AYG78895.1"/>
    </source>
</evidence>
<gene>
    <name evidence="3" type="ORF">DWB77_01004</name>
</gene>
<dbReference type="AlphaFoldDB" id="A0A387H556"/>
<organism evidence="3 4">
    <name type="scientific">Streptomyces hundungensis</name>
    <dbReference type="NCBI Taxonomy" id="1077946"/>
    <lineage>
        <taxon>Bacteria</taxon>
        <taxon>Bacillati</taxon>
        <taxon>Actinomycetota</taxon>
        <taxon>Actinomycetes</taxon>
        <taxon>Kitasatosporales</taxon>
        <taxon>Streptomycetaceae</taxon>
        <taxon>Streptomyces</taxon>
    </lineage>
</organism>
<evidence type="ECO:0000256" key="2">
    <source>
        <dbReference type="SAM" id="Phobius"/>
    </source>
</evidence>
<reference evidence="3 4" key="1">
    <citation type="submission" date="2018-10" db="EMBL/GenBank/DDBJ databases">
        <title>Relationship between Morphology and Antimicrobial Activity in Streptomyces.</title>
        <authorList>
            <person name="Kang H.J."/>
            <person name="Kim S.B."/>
        </authorList>
    </citation>
    <scope>NUCLEOTIDE SEQUENCE [LARGE SCALE GENOMIC DNA]</scope>
    <source>
        <strain evidence="3 4">BH38</strain>
    </source>
</reference>
<dbReference type="OrthoDB" id="4334939at2"/>
<accession>A0A387H556</accession>
<feature type="compositionally biased region" description="Basic and acidic residues" evidence="1">
    <location>
        <begin position="10"/>
        <end position="23"/>
    </location>
</feature>
<keyword evidence="2" id="KW-0472">Membrane</keyword>
<keyword evidence="2" id="KW-1133">Transmembrane helix</keyword>
<feature type="transmembrane region" description="Helical" evidence="2">
    <location>
        <begin position="261"/>
        <end position="281"/>
    </location>
</feature>
<dbReference type="RefSeq" id="WP_120720081.1">
    <property type="nucleotide sequence ID" value="NZ_CP032698.1"/>
</dbReference>
<feature type="region of interest" description="Disordered" evidence="1">
    <location>
        <begin position="135"/>
        <end position="193"/>
    </location>
</feature>
<evidence type="ECO:0000313" key="4">
    <source>
        <dbReference type="Proteomes" id="UP000271554"/>
    </source>
</evidence>
<feature type="transmembrane region" description="Helical" evidence="2">
    <location>
        <begin position="204"/>
        <end position="223"/>
    </location>
</feature>
<dbReference type="InterPro" id="IPR036770">
    <property type="entry name" value="Ankyrin_rpt-contain_sf"/>
</dbReference>
<dbReference type="EMBL" id="CP032698">
    <property type="protein sequence ID" value="AYG78895.1"/>
    <property type="molecule type" value="Genomic_DNA"/>
</dbReference>
<keyword evidence="2" id="KW-0812">Transmembrane</keyword>